<comment type="caution">
    <text evidence="7">The sequence shown here is derived from an EMBL/GenBank/DDBJ whole genome shotgun (WGS) entry which is preliminary data.</text>
</comment>
<feature type="transmembrane region" description="Helical" evidence="6">
    <location>
        <begin position="317"/>
        <end position="344"/>
    </location>
</feature>
<dbReference type="Proteomes" id="UP000253083">
    <property type="component" value="Unassembled WGS sequence"/>
</dbReference>
<evidence type="ECO:0000256" key="5">
    <source>
        <dbReference type="ARBA" id="ARBA00023136"/>
    </source>
</evidence>
<dbReference type="RefSeq" id="WP_113955793.1">
    <property type="nucleotide sequence ID" value="NZ_QNRT01000008.1"/>
</dbReference>
<sequence length="466" mass="51743">MTVENQSNQGDLPRSRPKWGSYPAFLLATIGSSIGLGNVWRFPSELGVHGGTFLYLYLISVALVAFPLILAELWIGRVGQGNPVASVRSIAETEHRSGLWQVIGWLGILTSFLIFSFYSVVASWILFYLMSSISGAFVDMPAEIVQNSFGALLRNTDQMLIWHSVFVLLVVLVLSRDVRHGLERSVRFLMPVFIGILVWLALYATEVGDYQTAYDFMFGFDASRINAEMIVSALTQALFSLSIGIGILIMYGSYLSQDKPLFLGAGSIMLFDTGIALLMSVTIFSIVFAFGMQPDSGFGLIFETLPVAFAQMTENGVWWSSAFFCLLLVAALTSGFALLEPTIAFLVDRLSMTRRIAAWLVGAGAWLLGLLSVYSFSELRFSFYYFGTERQDGFFDLLSLLSIHILLPLTALLIALFAGWRMPTISDRDGLKQKPFMSYRVWRLCICYLAPTIIAVVLLLVLFFPG</sequence>
<evidence type="ECO:0000256" key="3">
    <source>
        <dbReference type="ARBA" id="ARBA00022692"/>
    </source>
</evidence>
<dbReference type="SUPFAM" id="SSF161070">
    <property type="entry name" value="SNF-like"/>
    <property type="match status" value="1"/>
</dbReference>
<dbReference type="GO" id="GO:0016020">
    <property type="term" value="C:membrane"/>
    <property type="evidence" value="ECO:0007669"/>
    <property type="project" value="UniProtKB-SubCell"/>
</dbReference>
<dbReference type="PANTHER" id="PTHR42948:SF1">
    <property type="entry name" value="TRANSPORTER"/>
    <property type="match status" value="1"/>
</dbReference>
<keyword evidence="5 6" id="KW-0472">Membrane</keyword>
<accession>A0A395JF15</accession>
<dbReference type="OrthoDB" id="9762833at2"/>
<feature type="transmembrane region" description="Helical" evidence="6">
    <location>
        <begin position="441"/>
        <end position="464"/>
    </location>
</feature>
<feature type="transmembrane region" description="Helical" evidence="6">
    <location>
        <begin position="54"/>
        <end position="75"/>
    </location>
</feature>
<evidence type="ECO:0000313" key="8">
    <source>
        <dbReference type="Proteomes" id="UP000253083"/>
    </source>
</evidence>
<dbReference type="NCBIfam" id="NF037979">
    <property type="entry name" value="Na_transp"/>
    <property type="match status" value="1"/>
</dbReference>
<evidence type="ECO:0000313" key="7">
    <source>
        <dbReference type="EMBL" id="RBP48315.1"/>
    </source>
</evidence>
<dbReference type="PANTHER" id="PTHR42948">
    <property type="entry name" value="TRANSPORTER"/>
    <property type="match status" value="1"/>
</dbReference>
<feature type="transmembrane region" description="Helical" evidence="6">
    <location>
        <begin position="397"/>
        <end position="420"/>
    </location>
</feature>
<evidence type="ECO:0000256" key="1">
    <source>
        <dbReference type="ARBA" id="ARBA00004141"/>
    </source>
</evidence>
<dbReference type="PRINTS" id="PR00176">
    <property type="entry name" value="NANEUSMPORT"/>
</dbReference>
<feature type="transmembrane region" description="Helical" evidence="6">
    <location>
        <begin position="21"/>
        <end position="42"/>
    </location>
</feature>
<dbReference type="PROSITE" id="PS50267">
    <property type="entry name" value="NA_NEUROTRAN_SYMP_3"/>
    <property type="match status" value="1"/>
</dbReference>
<dbReference type="EMBL" id="QNRT01000008">
    <property type="protein sequence ID" value="RBP48315.1"/>
    <property type="molecule type" value="Genomic_DNA"/>
</dbReference>
<evidence type="ECO:0000256" key="6">
    <source>
        <dbReference type="SAM" id="Phobius"/>
    </source>
</evidence>
<feature type="transmembrane region" description="Helical" evidence="6">
    <location>
        <begin position="225"/>
        <end position="249"/>
    </location>
</feature>
<protein>
    <submittedName>
        <fullName evidence="7">NSS family neurotransmitter:Na+ symporter</fullName>
    </submittedName>
</protein>
<keyword evidence="8" id="KW-1185">Reference proteome</keyword>
<evidence type="ECO:0000256" key="2">
    <source>
        <dbReference type="ARBA" id="ARBA00022448"/>
    </source>
</evidence>
<feature type="transmembrane region" description="Helical" evidence="6">
    <location>
        <begin position="188"/>
        <end position="205"/>
    </location>
</feature>
<reference evidence="7 8" key="1">
    <citation type="submission" date="2018-06" db="EMBL/GenBank/DDBJ databases">
        <title>Genomic Encyclopedia of Type Strains, Phase IV (KMG-IV): sequencing the most valuable type-strain genomes for metagenomic binning, comparative biology and taxonomic classification.</title>
        <authorList>
            <person name="Goeker M."/>
        </authorList>
    </citation>
    <scope>NUCLEOTIDE SEQUENCE [LARGE SCALE GENOMIC DNA]</scope>
    <source>
        <strain evidence="7 8">DSM 24032</strain>
    </source>
</reference>
<dbReference type="CDD" id="cd10336">
    <property type="entry name" value="SLC6sbd_Tyt1-Like"/>
    <property type="match status" value="1"/>
</dbReference>
<dbReference type="Pfam" id="PF00209">
    <property type="entry name" value="SNF"/>
    <property type="match status" value="2"/>
</dbReference>
<name>A0A395JF15_9GAMM</name>
<keyword evidence="3 6" id="KW-0812">Transmembrane</keyword>
<gene>
    <name evidence="7" type="ORF">DFR28_10844</name>
</gene>
<dbReference type="InterPro" id="IPR000175">
    <property type="entry name" value="Na/ntran_symport"/>
</dbReference>
<feature type="transmembrane region" description="Helical" evidence="6">
    <location>
        <begin position="159"/>
        <end position="176"/>
    </location>
</feature>
<dbReference type="InterPro" id="IPR047218">
    <property type="entry name" value="YocR/YhdH-like"/>
</dbReference>
<organism evidence="7 8">
    <name type="scientific">Arenicella xantha</name>
    <dbReference type="NCBI Taxonomy" id="644221"/>
    <lineage>
        <taxon>Bacteria</taxon>
        <taxon>Pseudomonadati</taxon>
        <taxon>Pseudomonadota</taxon>
        <taxon>Gammaproteobacteria</taxon>
        <taxon>Arenicellales</taxon>
        <taxon>Arenicellaceae</taxon>
        <taxon>Arenicella</taxon>
    </lineage>
</organism>
<keyword evidence="2" id="KW-0813">Transport</keyword>
<feature type="transmembrane region" description="Helical" evidence="6">
    <location>
        <begin position="356"/>
        <end position="377"/>
    </location>
</feature>
<feature type="transmembrane region" description="Helical" evidence="6">
    <location>
        <begin position="102"/>
        <end position="130"/>
    </location>
</feature>
<dbReference type="InterPro" id="IPR037272">
    <property type="entry name" value="SNS_sf"/>
</dbReference>
<evidence type="ECO:0000256" key="4">
    <source>
        <dbReference type="ARBA" id="ARBA00022989"/>
    </source>
</evidence>
<proteinExistence type="predicted"/>
<keyword evidence="4 6" id="KW-1133">Transmembrane helix</keyword>
<dbReference type="InParanoid" id="A0A395JF15"/>
<comment type="subcellular location">
    <subcellularLocation>
        <location evidence="1">Membrane</location>
        <topology evidence="1">Multi-pass membrane protein</topology>
    </subcellularLocation>
</comment>
<feature type="transmembrane region" description="Helical" evidence="6">
    <location>
        <begin position="261"/>
        <end position="290"/>
    </location>
</feature>
<dbReference type="AlphaFoldDB" id="A0A395JF15"/>